<keyword evidence="8 12" id="KW-0350">Heme biosynthesis</keyword>
<reference evidence="13" key="1">
    <citation type="submission" date="2016-04" db="EMBL/GenBank/DDBJ databases">
        <authorList>
            <person name="Evans L.H."/>
            <person name="Alamgir A."/>
            <person name="Owens N."/>
            <person name="Weber N.D."/>
            <person name="Virtaneva K."/>
            <person name="Barbian K."/>
            <person name="Babar A."/>
            <person name="Rosenke K."/>
        </authorList>
    </citation>
    <scope>NUCLEOTIDE SEQUENCE [LARGE SCALE GENOMIC DNA]</scope>
    <source>
        <strain evidence="13">CBS 101.48</strain>
    </source>
</reference>
<protein>
    <recommendedName>
        <fullName evidence="12">Ferrochelatase</fullName>
        <ecNumber evidence="12">4.98.1.1</ecNumber>
    </recommendedName>
</protein>
<dbReference type="EMBL" id="LT551723">
    <property type="protein sequence ID" value="SAL97295.1"/>
    <property type="molecule type" value="Genomic_DNA"/>
</dbReference>
<keyword evidence="9" id="KW-0472">Membrane</keyword>
<dbReference type="OrthoDB" id="1323at2759"/>
<dbReference type="HAMAP" id="MF_00323">
    <property type="entry name" value="Ferrochelatase"/>
    <property type="match status" value="1"/>
</dbReference>
<evidence type="ECO:0000256" key="6">
    <source>
        <dbReference type="ARBA" id="ARBA00023004"/>
    </source>
</evidence>
<keyword evidence="10 12" id="KW-0456">Lyase</keyword>
<evidence type="ECO:0000313" key="13">
    <source>
        <dbReference type="EMBL" id="SAL97295.1"/>
    </source>
</evidence>
<comment type="pathway">
    <text evidence="2 12">Porphyrin-containing compound metabolism; protoheme biosynthesis; protoheme from protoporphyrin-IX: step 1/1.</text>
</comment>
<evidence type="ECO:0000256" key="5">
    <source>
        <dbReference type="ARBA" id="ARBA00022946"/>
    </source>
</evidence>
<name>A0A163J5H8_ABSGL</name>
<dbReference type="OMA" id="DPYHCEC"/>
<dbReference type="PROSITE" id="PS00534">
    <property type="entry name" value="FERROCHELATASE"/>
    <property type="match status" value="1"/>
</dbReference>
<keyword evidence="7" id="KW-0496">Mitochondrion</keyword>
<dbReference type="CDD" id="cd00419">
    <property type="entry name" value="Ferrochelatase_C"/>
    <property type="match status" value="1"/>
</dbReference>
<gene>
    <name evidence="13" type="primary">ABSGL_02782.1 scaffold 3929</name>
</gene>
<evidence type="ECO:0000256" key="1">
    <source>
        <dbReference type="ARBA" id="ARBA00004443"/>
    </source>
</evidence>
<keyword evidence="4 12" id="KW-0999">Mitochondrion inner membrane</keyword>
<evidence type="ECO:0000256" key="8">
    <source>
        <dbReference type="ARBA" id="ARBA00023133"/>
    </source>
</evidence>
<evidence type="ECO:0000256" key="9">
    <source>
        <dbReference type="ARBA" id="ARBA00023136"/>
    </source>
</evidence>
<dbReference type="PANTHER" id="PTHR11108">
    <property type="entry name" value="FERROCHELATASE"/>
    <property type="match status" value="1"/>
</dbReference>
<keyword evidence="5" id="KW-0809">Transit peptide</keyword>
<dbReference type="STRING" id="4829.A0A163J5H8"/>
<evidence type="ECO:0000256" key="12">
    <source>
        <dbReference type="RuleBase" id="RU000607"/>
    </source>
</evidence>
<dbReference type="Pfam" id="PF00762">
    <property type="entry name" value="Ferrochelatase"/>
    <property type="match status" value="1"/>
</dbReference>
<dbReference type="Gene3D" id="3.40.50.1400">
    <property type="match status" value="2"/>
</dbReference>
<evidence type="ECO:0000256" key="4">
    <source>
        <dbReference type="ARBA" id="ARBA00022792"/>
    </source>
</evidence>
<dbReference type="FunFam" id="3.40.50.1400:FF:000003">
    <property type="entry name" value="Ferrochelatase"/>
    <property type="match status" value="1"/>
</dbReference>
<dbReference type="EC" id="4.98.1.1" evidence="12"/>
<dbReference type="CDD" id="cd03411">
    <property type="entry name" value="Ferrochelatase_N"/>
    <property type="match status" value="1"/>
</dbReference>
<dbReference type="InterPro" id="IPR033659">
    <property type="entry name" value="Ferrochelatase_N"/>
</dbReference>
<sequence length="363" mass="40749">MCLSSKQRSSFPFISPFTLTLHYAKHSSEAIDKPATDPCSRLDAIVIDAKTVRKQTNAALPLTLLTDRPTAILLTNMGGPETLDDVHDFLLNLFTDRDIMKLPFQPSIAKWIARRRTPSIREQYDSIGGGSPILKWTRKQGEAMEKALDKLSPETAPHKHYIAFRYVKPSTQDALDAMKADGVQRAVVFTQYPQYSCSTTGSSLNELHRGIVANNLETSIQWSIIDRWNTHPGFIDAMATKIERKLAEYTPEQRQSAVILFSAHSLPMSVINRGDTYPAEVAASVDQVMKRLGQQYPYRLIWQSQVGPQPWLGPQTSDVIKNYGKAGMKNLVVVPIAFTSDHIETLFELDQEYGKEAEEVTHT</sequence>
<dbReference type="FunCoup" id="A0A163J5H8">
    <property type="interactions" value="695"/>
</dbReference>
<comment type="catalytic activity">
    <reaction evidence="12">
        <text>heme b + 2 H(+) = protoporphyrin IX + Fe(2+)</text>
        <dbReference type="Rhea" id="RHEA:22584"/>
        <dbReference type="ChEBI" id="CHEBI:15378"/>
        <dbReference type="ChEBI" id="CHEBI:29033"/>
        <dbReference type="ChEBI" id="CHEBI:57306"/>
        <dbReference type="ChEBI" id="CHEBI:60344"/>
        <dbReference type="EC" id="4.98.1.1"/>
    </reaction>
</comment>
<comment type="subcellular location">
    <subcellularLocation>
        <location evidence="1">Mitochondrion inner membrane</location>
        <topology evidence="1">Peripheral membrane protein</topology>
        <orientation evidence="1">Matrix side</orientation>
    </subcellularLocation>
</comment>
<organism evidence="13">
    <name type="scientific">Absidia glauca</name>
    <name type="common">Pin mould</name>
    <dbReference type="NCBI Taxonomy" id="4829"/>
    <lineage>
        <taxon>Eukaryota</taxon>
        <taxon>Fungi</taxon>
        <taxon>Fungi incertae sedis</taxon>
        <taxon>Mucoromycota</taxon>
        <taxon>Mucoromycotina</taxon>
        <taxon>Mucoromycetes</taxon>
        <taxon>Mucorales</taxon>
        <taxon>Cunninghamellaceae</taxon>
        <taxon>Absidia</taxon>
    </lineage>
</organism>
<keyword evidence="11 12" id="KW-0627">Porphyrin biosynthesis</keyword>
<dbReference type="SUPFAM" id="SSF53800">
    <property type="entry name" value="Chelatase"/>
    <property type="match status" value="1"/>
</dbReference>
<dbReference type="UniPathway" id="UPA00252">
    <property type="reaction ID" value="UER00325"/>
</dbReference>
<dbReference type="NCBIfam" id="TIGR00109">
    <property type="entry name" value="hemH"/>
    <property type="match status" value="1"/>
</dbReference>
<evidence type="ECO:0000256" key="7">
    <source>
        <dbReference type="ARBA" id="ARBA00023128"/>
    </source>
</evidence>
<evidence type="ECO:0000256" key="2">
    <source>
        <dbReference type="ARBA" id="ARBA00004943"/>
    </source>
</evidence>
<dbReference type="GO" id="GO:0006783">
    <property type="term" value="P:heme biosynthetic process"/>
    <property type="evidence" value="ECO:0007669"/>
    <property type="project" value="UniProtKB-UniRule"/>
</dbReference>
<dbReference type="AlphaFoldDB" id="A0A163J5H8"/>
<dbReference type="InterPro" id="IPR001015">
    <property type="entry name" value="Ferrochelatase"/>
</dbReference>
<keyword evidence="14" id="KW-1185">Reference proteome</keyword>
<dbReference type="GO" id="GO:0004325">
    <property type="term" value="F:ferrochelatase activity"/>
    <property type="evidence" value="ECO:0007669"/>
    <property type="project" value="UniProtKB-UniRule"/>
</dbReference>
<dbReference type="InterPro" id="IPR019772">
    <property type="entry name" value="Ferrochelatase_AS"/>
</dbReference>
<evidence type="ECO:0000256" key="11">
    <source>
        <dbReference type="ARBA" id="ARBA00023244"/>
    </source>
</evidence>
<dbReference type="InterPro" id="IPR033644">
    <property type="entry name" value="Ferrochelatase_C"/>
</dbReference>
<dbReference type="GO" id="GO:0005743">
    <property type="term" value="C:mitochondrial inner membrane"/>
    <property type="evidence" value="ECO:0007669"/>
    <property type="project" value="UniProtKB-SubCell"/>
</dbReference>
<accession>A0A163J5H8</accession>
<dbReference type="PANTHER" id="PTHR11108:SF1">
    <property type="entry name" value="FERROCHELATASE, MITOCHONDRIAL"/>
    <property type="match status" value="1"/>
</dbReference>
<keyword evidence="6 12" id="KW-0408">Iron</keyword>
<evidence type="ECO:0000256" key="10">
    <source>
        <dbReference type="ARBA" id="ARBA00023239"/>
    </source>
</evidence>
<proteinExistence type="inferred from homology"/>
<evidence type="ECO:0000313" key="14">
    <source>
        <dbReference type="Proteomes" id="UP000078561"/>
    </source>
</evidence>
<comment type="similarity">
    <text evidence="3 12">Belongs to the ferrochelatase family.</text>
</comment>
<comment type="function">
    <text evidence="12">Catalyzes the ferrous insertion into protoporphyrin IX.</text>
</comment>
<dbReference type="Proteomes" id="UP000078561">
    <property type="component" value="Unassembled WGS sequence"/>
</dbReference>
<dbReference type="InParanoid" id="A0A163J5H8"/>
<evidence type="ECO:0000256" key="3">
    <source>
        <dbReference type="ARBA" id="ARBA00007718"/>
    </source>
</evidence>